<gene>
    <name evidence="3" type="ORF">D1781_14600</name>
</gene>
<sequence length="294" mass="32279">MASTVHRLRRRGNALPHPGAPHPLYPRHVPSALGEFLQAARDRVRPADVGLSEGERRRVPGLRREEVAMLAGVSVDYYMRLEQGRETAPSGAVAAGVGRALRLDEHGLGHLYRLAGLTPPRAGATDERVEDDLLGLLGDWRAHPAFVLGQAFDVLAANPLAEALFLGFPGTRNLLESTFLVPEMRGLYSDWDVVARNTVAGFRILHAAQPADDRIRRVLDRVGADADFRAMWADRLVVGRRLESKTFHHPHGGEIDLRIQTFDVRAAPGQELVVYRAVTDASRAGLALLNDRNG</sequence>
<dbReference type="Pfam" id="PF17765">
    <property type="entry name" value="MLTR_LBD"/>
    <property type="match status" value="1"/>
</dbReference>
<dbReference type="PANTHER" id="PTHR35010">
    <property type="entry name" value="BLL4672 PROTEIN-RELATED"/>
    <property type="match status" value="1"/>
</dbReference>
<dbReference type="PANTHER" id="PTHR35010:SF2">
    <property type="entry name" value="BLL4672 PROTEIN"/>
    <property type="match status" value="1"/>
</dbReference>
<dbReference type="Proteomes" id="UP000265742">
    <property type="component" value="Unassembled WGS sequence"/>
</dbReference>
<protein>
    <submittedName>
        <fullName evidence="3">XRE family transcriptional regulator</fullName>
    </submittedName>
</protein>
<comment type="caution">
    <text evidence="3">The sequence shown here is derived from an EMBL/GenBank/DDBJ whole genome shotgun (WGS) entry which is preliminary data.</text>
</comment>
<dbReference type="SUPFAM" id="SSF47413">
    <property type="entry name" value="lambda repressor-like DNA-binding domains"/>
    <property type="match status" value="1"/>
</dbReference>
<evidence type="ECO:0000256" key="1">
    <source>
        <dbReference type="SAM" id="MobiDB-lite"/>
    </source>
</evidence>
<name>A0A3A1TWP9_9MICO</name>
<evidence type="ECO:0000313" key="4">
    <source>
        <dbReference type="Proteomes" id="UP000265742"/>
    </source>
</evidence>
<dbReference type="Pfam" id="PF13560">
    <property type="entry name" value="HTH_31"/>
    <property type="match status" value="1"/>
</dbReference>
<dbReference type="InterPro" id="IPR041413">
    <property type="entry name" value="MLTR_LBD"/>
</dbReference>
<dbReference type="CDD" id="cd00093">
    <property type="entry name" value="HTH_XRE"/>
    <property type="match status" value="1"/>
</dbReference>
<feature type="compositionally biased region" description="Basic residues" evidence="1">
    <location>
        <begin position="1"/>
        <end position="12"/>
    </location>
</feature>
<reference evidence="4" key="1">
    <citation type="submission" date="2018-09" db="EMBL/GenBank/DDBJ databases">
        <authorList>
            <person name="Kim I."/>
        </authorList>
    </citation>
    <scope>NUCLEOTIDE SEQUENCE [LARGE SCALE GENOMIC DNA]</scope>
    <source>
        <strain evidence="4">DD4a</strain>
    </source>
</reference>
<dbReference type="InterPro" id="IPR001387">
    <property type="entry name" value="Cro/C1-type_HTH"/>
</dbReference>
<dbReference type="Gene3D" id="1.10.260.40">
    <property type="entry name" value="lambda repressor-like DNA-binding domains"/>
    <property type="match status" value="1"/>
</dbReference>
<dbReference type="Gene3D" id="3.30.450.180">
    <property type="match status" value="1"/>
</dbReference>
<feature type="domain" description="MmyB-like transcription regulator ligand binding" evidence="2">
    <location>
        <begin position="129"/>
        <end position="288"/>
    </location>
</feature>
<proteinExistence type="predicted"/>
<dbReference type="OrthoDB" id="3518652at2"/>
<keyword evidence="4" id="KW-1185">Reference proteome</keyword>
<accession>A0A3A1TWP9</accession>
<dbReference type="AlphaFoldDB" id="A0A3A1TWP9"/>
<dbReference type="InterPro" id="IPR010982">
    <property type="entry name" value="Lambda_DNA-bd_dom_sf"/>
</dbReference>
<dbReference type="GO" id="GO:0003677">
    <property type="term" value="F:DNA binding"/>
    <property type="evidence" value="ECO:0007669"/>
    <property type="project" value="InterPro"/>
</dbReference>
<evidence type="ECO:0000259" key="2">
    <source>
        <dbReference type="Pfam" id="PF17765"/>
    </source>
</evidence>
<evidence type="ECO:0000313" key="3">
    <source>
        <dbReference type="EMBL" id="RIX28632.1"/>
    </source>
</evidence>
<organism evidence="3 4">
    <name type="scientific">Amnibacterium setariae</name>
    <dbReference type="NCBI Taxonomy" id="2306585"/>
    <lineage>
        <taxon>Bacteria</taxon>
        <taxon>Bacillati</taxon>
        <taxon>Actinomycetota</taxon>
        <taxon>Actinomycetes</taxon>
        <taxon>Micrococcales</taxon>
        <taxon>Microbacteriaceae</taxon>
        <taxon>Amnibacterium</taxon>
    </lineage>
</organism>
<dbReference type="EMBL" id="QXTG01000002">
    <property type="protein sequence ID" value="RIX28632.1"/>
    <property type="molecule type" value="Genomic_DNA"/>
</dbReference>
<feature type="region of interest" description="Disordered" evidence="1">
    <location>
        <begin position="1"/>
        <end position="25"/>
    </location>
</feature>